<reference evidence="1" key="1">
    <citation type="submission" date="2022-04" db="EMBL/GenBank/DDBJ databases">
        <title>Hymenobacter sp. isolated from the air.</title>
        <authorList>
            <person name="Won M."/>
            <person name="Lee C.-M."/>
            <person name="Woen H.-Y."/>
            <person name="Kwon S.-W."/>
        </authorList>
    </citation>
    <scope>NUCLEOTIDE SEQUENCE</scope>
    <source>
        <strain evidence="1">5116S-3</strain>
    </source>
</reference>
<keyword evidence="2" id="KW-1185">Reference proteome</keyword>
<organism evidence="1 2">
    <name type="scientific">Hymenobacter cellulosilyticus</name>
    <dbReference type="NCBI Taxonomy" id="2932248"/>
    <lineage>
        <taxon>Bacteria</taxon>
        <taxon>Pseudomonadati</taxon>
        <taxon>Bacteroidota</taxon>
        <taxon>Cytophagia</taxon>
        <taxon>Cytophagales</taxon>
        <taxon>Hymenobacteraceae</taxon>
        <taxon>Hymenobacter</taxon>
    </lineage>
</organism>
<dbReference type="Proteomes" id="UP000831796">
    <property type="component" value="Chromosome"/>
</dbReference>
<evidence type="ECO:0000313" key="2">
    <source>
        <dbReference type="Proteomes" id="UP000831796"/>
    </source>
</evidence>
<sequence>MSVALFPFEIHLTTGSLSADQVRAFVRACEALQAKPLLIELARGQHQQQPMLSKVLLLPDLPAALAAATADAELLGFRQLPVQRVKIEVPADYPYLATPAAGAAFRPYYEWHGRVPYEQVSSLLAVCTQHGAHLSRNALKDAAATRFVTLREFGPATVFRQRLAQLQHALQPEWPIQKQQAEYCLYDSNSGLDQGWLPN</sequence>
<protein>
    <submittedName>
        <fullName evidence="1">Uncharacterized protein</fullName>
    </submittedName>
</protein>
<proteinExistence type="predicted"/>
<dbReference type="EMBL" id="CP095046">
    <property type="protein sequence ID" value="UOQ71960.1"/>
    <property type="molecule type" value="Genomic_DNA"/>
</dbReference>
<gene>
    <name evidence="1" type="ORF">MUN79_25755</name>
</gene>
<dbReference type="KEGG" id="hcu:MUN79_25755"/>
<dbReference type="AlphaFoldDB" id="A0A8T9Q847"/>
<name>A0A8T9Q847_9BACT</name>
<accession>A0A8T9Q847</accession>
<evidence type="ECO:0000313" key="1">
    <source>
        <dbReference type="EMBL" id="UOQ71960.1"/>
    </source>
</evidence>
<dbReference type="RefSeq" id="WP_244675359.1">
    <property type="nucleotide sequence ID" value="NZ_CP095046.1"/>
</dbReference>